<dbReference type="Proteomes" id="UP000824208">
    <property type="component" value="Unassembled WGS sequence"/>
</dbReference>
<accession>A0A9D2S6Q5</accession>
<comment type="caution">
    <text evidence="1">The sequence shown here is derived from an EMBL/GenBank/DDBJ whole genome shotgun (WGS) entry which is preliminary data.</text>
</comment>
<proteinExistence type="predicted"/>
<sequence>MFEQQLGGVISAQAGLSGRLDTGETLRGTVEAGGSAGSMPYEIGPGLKVESGVLSVDTAGAVEADNTRPVTSDAVYRELGDVEDLLSAL</sequence>
<dbReference type="AlphaFoldDB" id="A0A9D2S6Q5"/>
<dbReference type="EMBL" id="DWYC01000072">
    <property type="protein sequence ID" value="HJB57525.1"/>
    <property type="molecule type" value="Genomic_DNA"/>
</dbReference>
<organism evidence="1 2">
    <name type="scientific">Candidatus Flavonifractor intestinipullorum</name>
    <dbReference type="NCBI Taxonomy" id="2838587"/>
    <lineage>
        <taxon>Bacteria</taxon>
        <taxon>Bacillati</taxon>
        <taxon>Bacillota</taxon>
        <taxon>Clostridia</taxon>
        <taxon>Eubacteriales</taxon>
        <taxon>Oscillospiraceae</taxon>
        <taxon>Flavonifractor</taxon>
    </lineage>
</organism>
<protein>
    <submittedName>
        <fullName evidence="1">Uncharacterized protein</fullName>
    </submittedName>
</protein>
<evidence type="ECO:0000313" key="1">
    <source>
        <dbReference type="EMBL" id="HJB57525.1"/>
    </source>
</evidence>
<name>A0A9D2S6Q5_9FIRM</name>
<reference evidence="1" key="1">
    <citation type="journal article" date="2021" name="PeerJ">
        <title>Extensive microbial diversity within the chicken gut microbiome revealed by metagenomics and culture.</title>
        <authorList>
            <person name="Gilroy R."/>
            <person name="Ravi A."/>
            <person name="Getino M."/>
            <person name="Pursley I."/>
            <person name="Horton D.L."/>
            <person name="Alikhan N.F."/>
            <person name="Baker D."/>
            <person name="Gharbi K."/>
            <person name="Hall N."/>
            <person name="Watson M."/>
            <person name="Adriaenssens E.M."/>
            <person name="Foster-Nyarko E."/>
            <person name="Jarju S."/>
            <person name="Secka A."/>
            <person name="Antonio M."/>
            <person name="Oren A."/>
            <person name="Chaudhuri R.R."/>
            <person name="La Ragione R."/>
            <person name="Hildebrand F."/>
            <person name="Pallen M.J."/>
        </authorList>
    </citation>
    <scope>NUCLEOTIDE SEQUENCE</scope>
    <source>
        <strain evidence="1">CHK189-11263</strain>
    </source>
</reference>
<reference evidence="1" key="2">
    <citation type="submission" date="2021-04" db="EMBL/GenBank/DDBJ databases">
        <authorList>
            <person name="Gilroy R."/>
        </authorList>
    </citation>
    <scope>NUCLEOTIDE SEQUENCE</scope>
    <source>
        <strain evidence="1">CHK189-11263</strain>
    </source>
</reference>
<evidence type="ECO:0000313" key="2">
    <source>
        <dbReference type="Proteomes" id="UP000824208"/>
    </source>
</evidence>
<gene>
    <name evidence="1" type="ORF">H9714_08235</name>
</gene>